<keyword evidence="2" id="KW-1185">Reference proteome</keyword>
<reference evidence="1 2" key="1">
    <citation type="journal article" date="2014" name="Int. J. Syst. Evol. Microbiol.">
        <title>Complete genome sequence of Corynebacterium casei LMG S-19264T (=DSM 44701T), isolated from a smear-ripened cheese.</title>
        <authorList>
            <consortium name="US DOE Joint Genome Institute (JGI-PGF)"/>
            <person name="Walter F."/>
            <person name="Albersmeier A."/>
            <person name="Kalinowski J."/>
            <person name="Ruckert C."/>
        </authorList>
    </citation>
    <scope>NUCLEOTIDE SEQUENCE [LARGE SCALE GENOMIC DNA]</scope>
    <source>
        <strain evidence="1 2">KCTC 12285</strain>
    </source>
</reference>
<dbReference type="Proteomes" id="UP000601108">
    <property type="component" value="Unassembled WGS sequence"/>
</dbReference>
<evidence type="ECO:0000313" key="1">
    <source>
        <dbReference type="EMBL" id="GGX29387.1"/>
    </source>
</evidence>
<dbReference type="AlphaFoldDB" id="A0A918JYX2"/>
<comment type="caution">
    <text evidence="1">The sequence shown here is derived from an EMBL/GenBank/DDBJ whole genome shotgun (WGS) entry which is preliminary data.</text>
</comment>
<accession>A0A918JYX2</accession>
<gene>
    <name evidence="1" type="ORF">GCM10007384_33260</name>
</gene>
<evidence type="ECO:0000313" key="2">
    <source>
        <dbReference type="Proteomes" id="UP000601108"/>
    </source>
</evidence>
<dbReference type="EMBL" id="BMWS01000027">
    <property type="protein sequence ID" value="GGX29387.1"/>
    <property type="molecule type" value="Genomic_DNA"/>
</dbReference>
<sequence length="50" mass="5921">MFSENRVLSPAKATYFCTIKLKIQAKQENTNYNRTDEAIDYIKANFKEWS</sequence>
<protein>
    <submittedName>
        <fullName evidence="1">Uncharacterized protein</fullName>
    </submittedName>
</protein>
<name>A0A918JYX2_9FLAO</name>
<organism evidence="1 2">
    <name type="scientific">Aquimarina muelleri</name>
    <dbReference type="NCBI Taxonomy" id="279356"/>
    <lineage>
        <taxon>Bacteria</taxon>
        <taxon>Pseudomonadati</taxon>
        <taxon>Bacteroidota</taxon>
        <taxon>Flavobacteriia</taxon>
        <taxon>Flavobacteriales</taxon>
        <taxon>Flavobacteriaceae</taxon>
        <taxon>Aquimarina</taxon>
    </lineage>
</organism>
<proteinExistence type="predicted"/>